<dbReference type="InterPro" id="IPR001711">
    <property type="entry name" value="PLipase_C_Pinositol-sp_Y"/>
</dbReference>
<dbReference type="InterPro" id="IPR053945">
    <property type="entry name" value="PLCB1-4-like_EFh"/>
</dbReference>
<dbReference type="PROSITE" id="PS50004">
    <property type="entry name" value="C2"/>
    <property type="match status" value="1"/>
</dbReference>
<dbReference type="CDD" id="cd13361">
    <property type="entry name" value="PH_PLC_beta"/>
    <property type="match status" value="1"/>
</dbReference>
<proteinExistence type="predicted"/>
<evidence type="ECO:0000256" key="21">
    <source>
        <dbReference type="SAM" id="MobiDB-lite"/>
    </source>
</evidence>
<organism evidence="24 25">
    <name type="scientific">Eschrichtius robustus</name>
    <name type="common">California gray whale</name>
    <name type="synonym">Eschrichtius gibbosus</name>
    <dbReference type="NCBI Taxonomy" id="9764"/>
    <lineage>
        <taxon>Eukaryota</taxon>
        <taxon>Metazoa</taxon>
        <taxon>Chordata</taxon>
        <taxon>Craniata</taxon>
        <taxon>Vertebrata</taxon>
        <taxon>Euteleostomi</taxon>
        <taxon>Mammalia</taxon>
        <taxon>Eutheria</taxon>
        <taxon>Laurasiatheria</taxon>
        <taxon>Artiodactyla</taxon>
        <taxon>Whippomorpha</taxon>
        <taxon>Cetacea</taxon>
        <taxon>Mysticeti</taxon>
        <taxon>Eschrichtiidae</taxon>
        <taxon>Eschrichtius</taxon>
    </lineage>
</organism>
<sequence length="1296" mass="145261">MAGARPGVHALQLEPPTVVETLRRGSKFIKWDEEASSQNLVTLRVDPSGFFLYWTGPNMEVDTLDISSIRDTRTGRYARLPKDPKIREVLGFGGPDARLEEKLITVVAGPDPVNTSFLNFMAVQDDTAKVWSEELFKLAMNILAQNASRNTFLRKAYTKLKLQVNQDGRIPVKNILKMFSADKKRVETALESCGLNFNRSESIRPDEFSLEIFERFLNKLCLRPDIDKILLEIGAKGKPYLTLEQLMDFINQKQRDPRLNEVLYPPLRPSQARLLIEKYEPNQQFLERDQMSMEGFSRYLGGEENGILPLEALDLSTDMTQPLSAYFINSSHNTYLTAGQLAGTSSVEMYRQALLWGCRCVELDVWKGRPPEEEPFITHGFTMTTEVPLRDVLEAIAETAFKTSPYPVILSFENHVDSAKQQAKMAEYCRSIFGDALLIDPLDKYPLAPGVPLPSPQDLMGRILVKNKKRHRPSTGVPDSSVRKRPLEQSNSALSESSAATEPSSPQLGSPSSDSCPGLSNGEEAGLEKPSLEPQKSLGEESLQRGPDALGSAYREDEEEDEEEEEQTDPKKPTTDEGTASSEVNATEEMSTLVNYIEPVKFKSFEAARKRNKCFEMSSFVETKAMEQLTKSPMEFVEYPSVLLGLAGYNKQQLSRIYPKGTRVDSSNYMPQLFWNVGCQLVALNFQTLDVAMQLNVGVFEYNGRSGYLLKPEFMRRPDKSFDPFTEVIVDGIVANAVRVKVISGQFLSDRKVGIYVEVDMFGLPVDTRRKYRTRTSQGNSFNPVWDEEPFDFPKVVLPTLASLRIAAFEEGGKFVGHRILPVSAIRSGYHYICLRNEANQPLCLPALLIYTEASDYIPDDHQDYAEALINPIKHVSLMDQRAKQLAALIGESEAQAGPETSQETQSQQPGSQLTPNPTPSPLDTSPRRPPGPVTCPTSTSLSSPGQRDDLIASILSGGGQACSGGGSTPGGGGCSCRVGLPQPSLARPIFALLPTEVAPAPLDELRGHKALVKLQSRQERDFRELHKKHQRKAVALTRRLLDSLAQAQAESRCRHQPGVLPSPCDDLSITQRGSPHRGGEDEREEEEEVKRYQEFQKKQVQCLLELREAQADTESERRLEHLRQAQQKLREIVTDAHTTQFKRLKEMNEREKKELQKILDRKRHNSISEAKTREKHKKEAELTEINRRHITESVNSIRRLEEAQKQRQERLVATQQQILQQLTEEEPKLLAQLAQECQEQRERLPQEIRWSLLGETPEGLGDGHLVACASNGHAPGSSGHLSGADSESQEETTKL</sequence>
<gene>
    <name evidence="24" type="ORF">J1605_002506</name>
</gene>
<dbReference type="GO" id="GO:0048015">
    <property type="term" value="P:phosphatidylinositol-mediated signaling"/>
    <property type="evidence" value="ECO:0007669"/>
    <property type="project" value="TreeGrafter"/>
</dbReference>
<dbReference type="SUPFAM" id="SSF51695">
    <property type="entry name" value="PLC-like phosphodiesterases"/>
    <property type="match status" value="1"/>
</dbReference>
<feature type="region of interest" description="Disordered" evidence="21">
    <location>
        <begin position="466"/>
        <end position="587"/>
    </location>
</feature>
<comment type="cofactor">
    <cofactor evidence="19">
        <name>Ca(2+)</name>
        <dbReference type="ChEBI" id="CHEBI:29108"/>
    </cofactor>
    <text evidence="19">Binds 1 Ca(2+) ion per subunit.</text>
</comment>
<dbReference type="SMART" id="SM00239">
    <property type="entry name" value="C2"/>
    <property type="match status" value="1"/>
</dbReference>
<dbReference type="Proteomes" id="UP001159641">
    <property type="component" value="Unassembled WGS sequence"/>
</dbReference>
<dbReference type="EC" id="3.1.4.11" evidence="17"/>
<keyword evidence="10 17" id="KW-0443">Lipid metabolism</keyword>
<evidence type="ECO:0000256" key="11">
    <source>
        <dbReference type="ARBA" id="ARBA00023136"/>
    </source>
</evidence>
<dbReference type="SUPFAM" id="SSF49562">
    <property type="entry name" value="C2 domain (Calcium/lipid-binding domain, CaLB)"/>
    <property type="match status" value="1"/>
</dbReference>
<dbReference type="Gene3D" id="1.10.238.10">
    <property type="entry name" value="EF-hand"/>
    <property type="match status" value="1"/>
</dbReference>
<keyword evidence="20" id="KW-0175">Coiled coil</keyword>
<evidence type="ECO:0000256" key="17">
    <source>
        <dbReference type="PIRNR" id="PIRNR000956"/>
    </source>
</evidence>
<dbReference type="GO" id="GO:0005634">
    <property type="term" value="C:nucleus"/>
    <property type="evidence" value="ECO:0007669"/>
    <property type="project" value="UniProtKB-SubCell"/>
</dbReference>
<keyword evidence="7 19" id="KW-0106">Calcium</keyword>
<evidence type="ECO:0000256" key="18">
    <source>
        <dbReference type="PIRSR" id="PIRSR000956-1"/>
    </source>
</evidence>
<dbReference type="Pfam" id="PF17787">
    <property type="entry name" value="PH_14"/>
    <property type="match status" value="1"/>
</dbReference>
<feature type="binding site" evidence="19">
    <location>
        <position position="333"/>
    </location>
    <ligand>
        <name>Ca(2+)</name>
        <dbReference type="ChEBI" id="CHEBI:29108"/>
    </ligand>
</feature>
<dbReference type="InterPro" id="IPR042531">
    <property type="entry name" value="PLC-beta_C_sf"/>
</dbReference>
<feature type="compositionally biased region" description="Acidic residues" evidence="21">
    <location>
        <begin position="556"/>
        <end position="567"/>
    </location>
</feature>
<evidence type="ECO:0000313" key="24">
    <source>
        <dbReference type="EMBL" id="KAJ8795744.1"/>
    </source>
</evidence>
<dbReference type="SMART" id="SM00148">
    <property type="entry name" value="PLCXc"/>
    <property type="match status" value="1"/>
</dbReference>
<dbReference type="SUPFAM" id="SSF69989">
    <property type="entry name" value="C-terminal domain of PLC-beta"/>
    <property type="match status" value="1"/>
</dbReference>
<dbReference type="InterPro" id="IPR035892">
    <property type="entry name" value="C2_domain_sf"/>
</dbReference>
<dbReference type="Gene3D" id="1.20.1230.10">
    <property type="entry name" value="Phospholipase C beta, distal C-terminal domain"/>
    <property type="match status" value="1"/>
</dbReference>
<comment type="function">
    <text evidence="16">Catalyzes the production of the second messenger molecules diacylglycerol (DAG) and inositol 1,4,5-trisphosphate (IP3). Key transducer of G protein-coupled receptor signaling: activated by G(q)/G(11) G alpha proteins downstream of G protein-coupled receptors activation. In neutrophils, participates in a phospholipase C-activating N-formyl peptide-activated GPCR (G protein-coupled receptor) signaling pathway by promoting RASGRP4 activation by DAG, to promote neutrophil functional responses.</text>
</comment>
<dbReference type="GO" id="GO:0046488">
    <property type="term" value="P:phosphatidylinositol metabolic process"/>
    <property type="evidence" value="ECO:0007669"/>
    <property type="project" value="TreeGrafter"/>
</dbReference>
<feature type="compositionally biased region" description="Polar residues" evidence="21">
    <location>
        <begin position="899"/>
        <end position="916"/>
    </location>
</feature>
<dbReference type="PANTHER" id="PTHR10336:SF11">
    <property type="entry name" value="1-PHOSPHATIDYLINOSITOL 4,5-BISPHOSPHATE PHOSPHODIESTERASE BETA-3"/>
    <property type="match status" value="1"/>
</dbReference>
<comment type="subcellular location">
    <subcellularLocation>
        <location evidence="3">Cytoplasm</location>
    </subcellularLocation>
    <subcellularLocation>
        <location evidence="2">Membrane</location>
    </subcellularLocation>
    <subcellularLocation>
        <location evidence="1">Nucleus</location>
    </subcellularLocation>
</comment>
<reference evidence="24 25" key="1">
    <citation type="submission" date="2022-11" db="EMBL/GenBank/DDBJ databases">
        <title>Whole genome sequence of Eschrichtius robustus ER-17-0199.</title>
        <authorList>
            <person name="Bruniche-Olsen A."/>
            <person name="Black A.N."/>
            <person name="Fields C.J."/>
            <person name="Walden K."/>
            <person name="Dewoody J.A."/>
        </authorList>
    </citation>
    <scope>NUCLEOTIDE SEQUENCE [LARGE SCALE GENOMIC DNA]</scope>
    <source>
        <strain evidence="24">ER-17-0199</strain>
        <tissue evidence="24">Blubber</tissue>
    </source>
</reference>
<feature type="binding site" evidence="19">
    <location>
        <position position="362"/>
    </location>
    <ligand>
        <name>Ca(2+)</name>
        <dbReference type="ChEBI" id="CHEBI:29108"/>
    </ligand>
</feature>
<evidence type="ECO:0000256" key="7">
    <source>
        <dbReference type="ARBA" id="ARBA00022837"/>
    </source>
</evidence>
<feature type="region of interest" description="Disordered" evidence="21">
    <location>
        <begin position="1269"/>
        <end position="1296"/>
    </location>
</feature>
<dbReference type="GO" id="GO:0016042">
    <property type="term" value="P:lipid catabolic process"/>
    <property type="evidence" value="ECO:0007669"/>
    <property type="project" value="UniProtKB-KW"/>
</dbReference>
<dbReference type="GO" id="GO:0007186">
    <property type="term" value="P:G protein-coupled receptor signaling pathway"/>
    <property type="evidence" value="ECO:0007669"/>
    <property type="project" value="UniProtKB-ARBA"/>
</dbReference>
<feature type="compositionally biased region" description="Polar residues" evidence="21">
    <location>
        <begin position="936"/>
        <end position="946"/>
    </location>
</feature>
<dbReference type="FunFam" id="1.20.1230.10:FF:000003">
    <property type="entry name" value="1-phosphatidylinositol 4,5-bisphosphate phosphodiesterase"/>
    <property type="match status" value="1"/>
</dbReference>
<feature type="region of interest" description="Disordered" evidence="21">
    <location>
        <begin position="894"/>
        <end position="951"/>
    </location>
</feature>
<comment type="caution">
    <text evidence="24">The sequence shown here is derived from an EMBL/GenBank/DDBJ whole genome shotgun (WGS) entry which is preliminary data.</text>
</comment>
<dbReference type="EMBL" id="JAIQCJ010000544">
    <property type="protein sequence ID" value="KAJ8795744.1"/>
    <property type="molecule type" value="Genomic_DNA"/>
</dbReference>
<dbReference type="GO" id="GO:0051209">
    <property type="term" value="P:release of sequestered calcium ion into cytosol"/>
    <property type="evidence" value="ECO:0007669"/>
    <property type="project" value="TreeGrafter"/>
</dbReference>
<keyword evidence="8 17" id="KW-0442">Lipid degradation</keyword>
<feature type="binding site" evidence="19">
    <location>
        <position position="413"/>
    </location>
    <ligand>
        <name>Ca(2+)</name>
        <dbReference type="ChEBI" id="CHEBI:29108"/>
    </ligand>
</feature>
<feature type="binding site" evidence="19">
    <location>
        <position position="364"/>
    </location>
    <ligand>
        <name>Ca(2+)</name>
        <dbReference type="ChEBI" id="CHEBI:29108"/>
    </ligand>
</feature>
<dbReference type="PROSITE" id="PS50007">
    <property type="entry name" value="PIPLC_X_DOMAIN"/>
    <property type="match status" value="1"/>
</dbReference>
<evidence type="ECO:0000259" key="22">
    <source>
        <dbReference type="PROSITE" id="PS50004"/>
    </source>
</evidence>
<dbReference type="Pfam" id="PF00168">
    <property type="entry name" value="C2"/>
    <property type="match status" value="1"/>
</dbReference>
<dbReference type="PRINTS" id="PR00390">
    <property type="entry name" value="PHPHLIPASEC"/>
</dbReference>
<dbReference type="GO" id="GO:0005516">
    <property type="term" value="F:calmodulin binding"/>
    <property type="evidence" value="ECO:0007669"/>
    <property type="project" value="TreeGrafter"/>
</dbReference>
<evidence type="ECO:0000256" key="3">
    <source>
        <dbReference type="ARBA" id="ARBA00004496"/>
    </source>
</evidence>
<evidence type="ECO:0000313" key="25">
    <source>
        <dbReference type="Proteomes" id="UP001159641"/>
    </source>
</evidence>
<dbReference type="InterPro" id="IPR000909">
    <property type="entry name" value="PLipase_C_PInositol-sp_X_dom"/>
</dbReference>
<dbReference type="GO" id="GO:0005509">
    <property type="term" value="F:calcium ion binding"/>
    <property type="evidence" value="ECO:0007669"/>
    <property type="project" value="UniProtKB-UniRule"/>
</dbReference>
<protein>
    <recommendedName>
        <fullName evidence="17">1-phosphatidylinositol 4,5-bisphosphate phosphodiesterase</fullName>
        <ecNumber evidence="17">3.1.4.11</ecNumber>
    </recommendedName>
</protein>
<keyword evidence="13" id="KW-0539">Nucleus</keyword>
<keyword evidence="5" id="KW-0597">Phosphoprotein</keyword>
<feature type="coiled-coil region" evidence="20">
    <location>
        <begin position="1142"/>
        <end position="1226"/>
    </location>
</feature>
<dbReference type="PROSITE" id="PS50008">
    <property type="entry name" value="PIPLC_Y_DOMAIN"/>
    <property type="match status" value="1"/>
</dbReference>
<feature type="compositionally biased region" description="Low complexity" evidence="21">
    <location>
        <begin position="488"/>
        <end position="515"/>
    </location>
</feature>
<keyword evidence="4" id="KW-0963">Cytoplasm</keyword>
<feature type="compositionally biased region" description="Polar residues" evidence="21">
    <location>
        <begin position="576"/>
        <end position="587"/>
    </location>
</feature>
<dbReference type="GO" id="GO:0004435">
    <property type="term" value="F:phosphatidylinositol-4,5-bisphosphate phospholipase C activity"/>
    <property type="evidence" value="ECO:0007669"/>
    <property type="project" value="UniProtKB-UniRule"/>
</dbReference>
<dbReference type="FunFam" id="2.30.29.240:FF:000005">
    <property type="entry name" value="1-phosphatidylinositol 4,5-bisphosphate phosphodiesterase"/>
    <property type="match status" value="1"/>
</dbReference>
<evidence type="ECO:0000256" key="15">
    <source>
        <dbReference type="ARBA" id="ARBA00023726"/>
    </source>
</evidence>
<evidence type="ECO:0000256" key="16">
    <source>
        <dbReference type="ARBA" id="ARBA00057993"/>
    </source>
</evidence>
<dbReference type="Pfam" id="PF00388">
    <property type="entry name" value="PI-PLC-X"/>
    <property type="match status" value="1"/>
</dbReference>
<comment type="catalytic activity">
    <reaction evidence="14">
        <text>a 1,2-diacyl-sn-glycero-3-phospho-(1D-myo-inositol-4,5-bisphosphate) + H2O = 1D-myo-inositol 1,4,5-trisphosphate + a 1,2-diacyl-sn-glycerol + H(+)</text>
        <dbReference type="Rhea" id="RHEA:33179"/>
        <dbReference type="ChEBI" id="CHEBI:15377"/>
        <dbReference type="ChEBI" id="CHEBI:15378"/>
        <dbReference type="ChEBI" id="CHEBI:17815"/>
        <dbReference type="ChEBI" id="CHEBI:58456"/>
        <dbReference type="ChEBI" id="CHEBI:203600"/>
        <dbReference type="EC" id="3.1.4.11"/>
    </reaction>
    <physiologicalReaction direction="left-to-right" evidence="14">
        <dbReference type="Rhea" id="RHEA:33180"/>
    </physiologicalReaction>
</comment>
<keyword evidence="6 17" id="KW-0378">Hydrolase</keyword>
<keyword evidence="12 17" id="KW-0807">Transducer</keyword>
<dbReference type="Pfam" id="PF22631">
    <property type="entry name" value="PLCB1-4-like_EFh"/>
    <property type="match status" value="1"/>
</dbReference>
<evidence type="ECO:0000256" key="2">
    <source>
        <dbReference type="ARBA" id="ARBA00004370"/>
    </source>
</evidence>
<evidence type="ECO:0000256" key="10">
    <source>
        <dbReference type="ARBA" id="ARBA00023098"/>
    </source>
</evidence>
<evidence type="ECO:0000256" key="8">
    <source>
        <dbReference type="ARBA" id="ARBA00022963"/>
    </source>
</evidence>
<dbReference type="FunFam" id="1.10.238.10:FF:000048">
    <property type="entry name" value="1-phosphatidylinositol 4,5-bisphosphate phosphodiesterase"/>
    <property type="match status" value="1"/>
</dbReference>
<keyword evidence="11" id="KW-0472">Membrane</keyword>
<dbReference type="Pfam" id="PF00387">
    <property type="entry name" value="PI-PLC-Y"/>
    <property type="match status" value="1"/>
</dbReference>
<dbReference type="InterPro" id="IPR037862">
    <property type="entry name" value="PLC-beta_PH"/>
</dbReference>
<keyword evidence="25" id="KW-1185">Reference proteome</keyword>
<evidence type="ECO:0000256" key="12">
    <source>
        <dbReference type="ARBA" id="ARBA00023224"/>
    </source>
</evidence>
<feature type="active site" evidence="18">
    <location>
        <position position="379"/>
    </location>
</feature>
<evidence type="ECO:0000256" key="9">
    <source>
        <dbReference type="ARBA" id="ARBA00022990"/>
    </source>
</evidence>
<dbReference type="CDD" id="cd00275">
    <property type="entry name" value="C2_PLC_like"/>
    <property type="match status" value="1"/>
</dbReference>
<feature type="region of interest" description="Disordered" evidence="21">
    <location>
        <begin position="1052"/>
        <end position="1089"/>
    </location>
</feature>
<dbReference type="GO" id="GO:0016020">
    <property type="term" value="C:membrane"/>
    <property type="evidence" value="ECO:0007669"/>
    <property type="project" value="UniProtKB-SubCell"/>
</dbReference>
<dbReference type="Gene3D" id="2.60.40.150">
    <property type="entry name" value="C2 domain"/>
    <property type="match status" value="1"/>
</dbReference>
<comment type="catalytic activity">
    <reaction evidence="15">
        <text>a 1,2-diacyl-sn-glycero-3-phospho-(1D-myo-inositol) + H2O = 1D-myo-inositol 1-phosphate + a 1,2-diacyl-sn-glycerol + H(+)</text>
        <dbReference type="Rhea" id="RHEA:43484"/>
        <dbReference type="ChEBI" id="CHEBI:15377"/>
        <dbReference type="ChEBI" id="CHEBI:15378"/>
        <dbReference type="ChEBI" id="CHEBI:17815"/>
        <dbReference type="ChEBI" id="CHEBI:57880"/>
        <dbReference type="ChEBI" id="CHEBI:58433"/>
    </reaction>
    <physiologicalReaction direction="left-to-right" evidence="15">
        <dbReference type="Rhea" id="RHEA:43485"/>
    </physiologicalReaction>
</comment>
<dbReference type="PANTHER" id="PTHR10336">
    <property type="entry name" value="PHOSPHOINOSITIDE-SPECIFIC PHOSPHOLIPASE C FAMILY PROTEIN"/>
    <property type="match status" value="1"/>
</dbReference>
<evidence type="ECO:0000256" key="14">
    <source>
        <dbReference type="ARBA" id="ARBA00023674"/>
    </source>
</evidence>
<dbReference type="InterPro" id="IPR016280">
    <property type="entry name" value="PLC-beta"/>
</dbReference>
<keyword evidence="19" id="KW-0479">Metal-binding</keyword>
<dbReference type="SUPFAM" id="SSF47473">
    <property type="entry name" value="EF-hand"/>
    <property type="match status" value="1"/>
</dbReference>
<name>A0AB34HWK0_ESCRO</name>
<dbReference type="Gene3D" id="2.30.29.240">
    <property type="match status" value="1"/>
</dbReference>
<dbReference type="FunFam" id="2.60.40.150:FF:000008">
    <property type="entry name" value="1-phosphatidylinositol 4,5-bisphosphate phosphodiesterase"/>
    <property type="match status" value="1"/>
</dbReference>
<evidence type="ECO:0000256" key="19">
    <source>
        <dbReference type="PIRSR" id="PIRSR000956-2"/>
    </source>
</evidence>
<feature type="domain" description="PI-PLC Y-box" evidence="23">
    <location>
        <begin position="590"/>
        <end position="716"/>
    </location>
</feature>
<dbReference type="InterPro" id="IPR011992">
    <property type="entry name" value="EF-hand-dom_pair"/>
</dbReference>
<accession>A0AB34HWK0</accession>
<dbReference type="PIRSF" id="PIRSF000956">
    <property type="entry name" value="PLC-beta"/>
    <property type="match status" value="1"/>
</dbReference>
<dbReference type="CDD" id="cd16210">
    <property type="entry name" value="EFh_PI-PLCbeta3"/>
    <property type="match status" value="1"/>
</dbReference>
<dbReference type="InterPro" id="IPR000008">
    <property type="entry name" value="C2_dom"/>
</dbReference>
<keyword evidence="9" id="KW-0007">Acetylation</keyword>
<dbReference type="SUPFAM" id="SSF50729">
    <property type="entry name" value="PH domain-like"/>
    <property type="match status" value="1"/>
</dbReference>
<dbReference type="InterPro" id="IPR017946">
    <property type="entry name" value="PLC-like_Pdiesterase_TIM-brl"/>
</dbReference>
<evidence type="ECO:0000256" key="1">
    <source>
        <dbReference type="ARBA" id="ARBA00004123"/>
    </source>
</evidence>
<evidence type="ECO:0000256" key="13">
    <source>
        <dbReference type="ARBA" id="ARBA00023242"/>
    </source>
</evidence>
<evidence type="ECO:0000256" key="6">
    <source>
        <dbReference type="ARBA" id="ARBA00022801"/>
    </source>
</evidence>
<dbReference type="InterPro" id="IPR014815">
    <property type="entry name" value="PLC-beta_C"/>
</dbReference>
<evidence type="ECO:0000256" key="4">
    <source>
        <dbReference type="ARBA" id="ARBA00022490"/>
    </source>
</evidence>
<dbReference type="SMART" id="SM00149">
    <property type="entry name" value="PLCYc"/>
    <property type="match status" value="1"/>
</dbReference>
<dbReference type="Pfam" id="PF08703">
    <property type="entry name" value="PLC-beta_C"/>
    <property type="match status" value="1"/>
</dbReference>
<evidence type="ECO:0000256" key="20">
    <source>
        <dbReference type="SAM" id="Coils"/>
    </source>
</evidence>
<dbReference type="GO" id="GO:0005829">
    <property type="term" value="C:cytosol"/>
    <property type="evidence" value="ECO:0007669"/>
    <property type="project" value="UniProtKB-ARBA"/>
</dbReference>
<dbReference type="Gene3D" id="3.20.20.190">
    <property type="entry name" value="Phosphatidylinositol (PI) phosphodiesterase"/>
    <property type="match status" value="1"/>
</dbReference>
<evidence type="ECO:0000256" key="5">
    <source>
        <dbReference type="ARBA" id="ARBA00022553"/>
    </source>
</evidence>
<dbReference type="InterPro" id="IPR001192">
    <property type="entry name" value="PI-PLC_fam"/>
</dbReference>
<feature type="domain" description="C2" evidence="22">
    <location>
        <begin position="717"/>
        <end position="843"/>
    </location>
</feature>
<feature type="active site" evidence="18">
    <location>
        <position position="332"/>
    </location>
</feature>
<evidence type="ECO:0000259" key="23">
    <source>
        <dbReference type="PROSITE" id="PS50008"/>
    </source>
</evidence>